<proteinExistence type="predicted"/>
<evidence type="ECO:0000313" key="2">
    <source>
        <dbReference type="Proteomes" id="UP000831701"/>
    </source>
</evidence>
<dbReference type="Proteomes" id="UP000831701">
    <property type="component" value="Chromosome 3"/>
</dbReference>
<organism evidence="1 2">
    <name type="scientific">Scortum barcoo</name>
    <name type="common">barcoo grunter</name>
    <dbReference type="NCBI Taxonomy" id="214431"/>
    <lineage>
        <taxon>Eukaryota</taxon>
        <taxon>Metazoa</taxon>
        <taxon>Chordata</taxon>
        <taxon>Craniata</taxon>
        <taxon>Vertebrata</taxon>
        <taxon>Euteleostomi</taxon>
        <taxon>Actinopterygii</taxon>
        <taxon>Neopterygii</taxon>
        <taxon>Teleostei</taxon>
        <taxon>Neoteleostei</taxon>
        <taxon>Acanthomorphata</taxon>
        <taxon>Eupercaria</taxon>
        <taxon>Centrarchiformes</taxon>
        <taxon>Terapontoidei</taxon>
        <taxon>Terapontidae</taxon>
        <taxon>Scortum</taxon>
    </lineage>
</organism>
<gene>
    <name evidence="1" type="ORF">L3Q82_006241</name>
</gene>
<comment type="caution">
    <text evidence="1">The sequence shown here is derived from an EMBL/GenBank/DDBJ whole genome shotgun (WGS) entry which is preliminary data.</text>
</comment>
<dbReference type="EMBL" id="CM041533">
    <property type="protein sequence ID" value="KAI3374415.1"/>
    <property type="molecule type" value="Genomic_DNA"/>
</dbReference>
<accession>A0ACB8X2W0</accession>
<sequence>MAKDPGRLGGHRSAESARSADKHRLPAPQYSQGQSVWLSSRNIPLRCESRKLSPRYLGPFIIQEIINPSAVRLKLPSSMRIHPTFHVSQIKPVVTRRLSPPPDLLTPPPARIIDDHPAFTMRRLLDVRRRGRGLQYLVDWEGYGPEERSIMDSPTTDPGP</sequence>
<reference evidence="1" key="1">
    <citation type="submission" date="2022-04" db="EMBL/GenBank/DDBJ databases">
        <title>Jade perch genome.</title>
        <authorList>
            <person name="Chao B."/>
        </authorList>
    </citation>
    <scope>NUCLEOTIDE SEQUENCE</scope>
    <source>
        <strain evidence="1">CB-2022</strain>
    </source>
</reference>
<evidence type="ECO:0000313" key="1">
    <source>
        <dbReference type="EMBL" id="KAI3374415.1"/>
    </source>
</evidence>
<name>A0ACB8X2W0_9TELE</name>
<protein>
    <submittedName>
        <fullName evidence="1">Uncharacterized protein</fullName>
    </submittedName>
</protein>
<keyword evidence="2" id="KW-1185">Reference proteome</keyword>